<evidence type="ECO:0000313" key="2">
    <source>
        <dbReference type="EMBL" id="KAK3583244.1"/>
    </source>
</evidence>
<evidence type="ECO:0000313" key="3">
    <source>
        <dbReference type="Proteomes" id="UP001195483"/>
    </source>
</evidence>
<organism evidence="2 3">
    <name type="scientific">Potamilus streckersoni</name>
    <dbReference type="NCBI Taxonomy" id="2493646"/>
    <lineage>
        <taxon>Eukaryota</taxon>
        <taxon>Metazoa</taxon>
        <taxon>Spiralia</taxon>
        <taxon>Lophotrochozoa</taxon>
        <taxon>Mollusca</taxon>
        <taxon>Bivalvia</taxon>
        <taxon>Autobranchia</taxon>
        <taxon>Heteroconchia</taxon>
        <taxon>Palaeoheterodonta</taxon>
        <taxon>Unionida</taxon>
        <taxon>Unionoidea</taxon>
        <taxon>Unionidae</taxon>
        <taxon>Ambleminae</taxon>
        <taxon>Lampsilini</taxon>
        <taxon>Potamilus</taxon>
    </lineage>
</organism>
<reference evidence="2" key="3">
    <citation type="submission" date="2023-05" db="EMBL/GenBank/DDBJ databases">
        <authorList>
            <person name="Smith C.H."/>
        </authorList>
    </citation>
    <scope>NUCLEOTIDE SEQUENCE</scope>
    <source>
        <strain evidence="2">CHS0354</strain>
        <tissue evidence="2">Mantle</tissue>
    </source>
</reference>
<reference evidence="2" key="2">
    <citation type="journal article" date="2021" name="Genome Biol. Evol.">
        <title>Developing a high-quality reference genome for a parasitic bivalve with doubly uniparental inheritance (Bivalvia: Unionida).</title>
        <authorList>
            <person name="Smith C.H."/>
        </authorList>
    </citation>
    <scope>NUCLEOTIDE SEQUENCE</scope>
    <source>
        <strain evidence="2">CHS0354</strain>
        <tissue evidence="2">Mantle</tissue>
    </source>
</reference>
<protein>
    <recommendedName>
        <fullName evidence="4">ShKT domain-containing protein</fullName>
    </recommendedName>
</protein>
<feature type="transmembrane region" description="Helical" evidence="1">
    <location>
        <begin position="15"/>
        <end position="32"/>
    </location>
</feature>
<sequence length="184" mass="20864">MSDKDRYYLHRSTSIFWMGIMVTTLGILTRNVKSQVFAMTQKAKIVHKVELLAGAHCTDSFGSIKNHMDEWSSGACDNFVCYMTVSGSYVVEEICTSDRTNVDFMNCDYVSKTARLFPDCCPELKCKNGTEIATVDPSNCYDRSTTYACEVWKNYTGCMTSTDPNIVRLYNFTVDFCRKTCGFC</sequence>
<reference evidence="2" key="1">
    <citation type="journal article" date="2021" name="Genome Biol. Evol.">
        <title>A High-Quality Reference Genome for a Parasitic Bivalve with Doubly Uniparental Inheritance (Bivalvia: Unionida).</title>
        <authorList>
            <person name="Smith C.H."/>
        </authorList>
    </citation>
    <scope>NUCLEOTIDE SEQUENCE</scope>
    <source>
        <strain evidence="2">CHS0354</strain>
    </source>
</reference>
<keyword evidence="1" id="KW-1133">Transmembrane helix</keyword>
<keyword evidence="1" id="KW-0812">Transmembrane</keyword>
<keyword evidence="3" id="KW-1185">Reference proteome</keyword>
<proteinExistence type="predicted"/>
<keyword evidence="1" id="KW-0472">Membrane</keyword>
<name>A0AAE0VMD3_9BIVA</name>
<accession>A0AAE0VMD3</accession>
<gene>
    <name evidence="2" type="ORF">CHS0354_015425</name>
</gene>
<dbReference type="Proteomes" id="UP001195483">
    <property type="component" value="Unassembled WGS sequence"/>
</dbReference>
<dbReference type="EMBL" id="JAEAOA010000956">
    <property type="protein sequence ID" value="KAK3583244.1"/>
    <property type="molecule type" value="Genomic_DNA"/>
</dbReference>
<evidence type="ECO:0008006" key="4">
    <source>
        <dbReference type="Google" id="ProtNLM"/>
    </source>
</evidence>
<comment type="caution">
    <text evidence="2">The sequence shown here is derived from an EMBL/GenBank/DDBJ whole genome shotgun (WGS) entry which is preliminary data.</text>
</comment>
<evidence type="ECO:0000256" key="1">
    <source>
        <dbReference type="SAM" id="Phobius"/>
    </source>
</evidence>
<dbReference type="AlphaFoldDB" id="A0AAE0VMD3"/>